<evidence type="ECO:0000313" key="2">
    <source>
        <dbReference type="Proteomes" id="UP000030672"/>
    </source>
</evidence>
<accession>A0A074VYD0</accession>
<reference evidence="1 2" key="1">
    <citation type="journal article" date="2014" name="BMC Genomics">
        <title>Genome sequencing of four Aureobasidium pullulans varieties: biotechnological potential, stress tolerance, and description of new species.</title>
        <authorList>
            <person name="Gostin Ar C."/>
            <person name="Ohm R.A."/>
            <person name="Kogej T."/>
            <person name="Sonjak S."/>
            <person name="Turk M."/>
            <person name="Zajc J."/>
            <person name="Zalar P."/>
            <person name="Grube M."/>
            <person name="Sun H."/>
            <person name="Han J."/>
            <person name="Sharma A."/>
            <person name="Chiniquy J."/>
            <person name="Ngan C.Y."/>
            <person name="Lipzen A."/>
            <person name="Barry K."/>
            <person name="Grigoriev I.V."/>
            <person name="Gunde-Cimerman N."/>
        </authorList>
    </citation>
    <scope>NUCLEOTIDE SEQUENCE [LARGE SCALE GENOMIC DNA]</scope>
    <source>
        <strain evidence="1 2">CBS 110374</strain>
    </source>
</reference>
<dbReference type="AlphaFoldDB" id="A0A074VYD0"/>
<sequence>SIEAPPYCIPTIADISVTCMIHCCIGKKGHGILVDSCKVMLSHNIRSVACAISKHFSKSDVSWVGTGYLVKLARLCLCQDCSQTQLSDVVIAWMHELENTNEPRFDEANSVVDDQKRSMVAEPAPVRTLVAASVATRDLFSKVCGFWS</sequence>
<evidence type="ECO:0000313" key="1">
    <source>
        <dbReference type="EMBL" id="KEQ65533.1"/>
    </source>
</evidence>
<dbReference type="RefSeq" id="XP_040882556.1">
    <property type="nucleotide sequence ID" value="XM_041020490.1"/>
</dbReference>
<keyword evidence="2" id="KW-1185">Reference proteome</keyword>
<dbReference type="Proteomes" id="UP000030672">
    <property type="component" value="Unassembled WGS sequence"/>
</dbReference>
<dbReference type="EMBL" id="KL584827">
    <property type="protein sequence ID" value="KEQ65533.1"/>
    <property type="molecule type" value="Genomic_DNA"/>
</dbReference>
<proteinExistence type="predicted"/>
<feature type="non-terminal residue" evidence="1">
    <location>
        <position position="1"/>
    </location>
</feature>
<dbReference type="HOGENOM" id="CLU_1763136_0_0_1"/>
<dbReference type="GeneID" id="63913863"/>
<gene>
    <name evidence="1" type="ORF">M437DRAFT_42014</name>
</gene>
<organism evidence="1 2">
    <name type="scientific">Aureobasidium melanogenum (strain CBS 110374)</name>
    <name type="common">Aureobasidium pullulans var. melanogenum</name>
    <dbReference type="NCBI Taxonomy" id="1043003"/>
    <lineage>
        <taxon>Eukaryota</taxon>
        <taxon>Fungi</taxon>
        <taxon>Dikarya</taxon>
        <taxon>Ascomycota</taxon>
        <taxon>Pezizomycotina</taxon>
        <taxon>Dothideomycetes</taxon>
        <taxon>Dothideomycetidae</taxon>
        <taxon>Dothideales</taxon>
        <taxon>Saccotheciaceae</taxon>
        <taxon>Aureobasidium</taxon>
    </lineage>
</organism>
<name>A0A074VYD0_AURM1</name>
<protein>
    <submittedName>
        <fullName evidence="1">Uncharacterized protein</fullName>
    </submittedName>
</protein>